<keyword evidence="2" id="KW-1185">Reference proteome</keyword>
<accession>A0A9W9XXM3</accession>
<evidence type="ECO:0000313" key="2">
    <source>
        <dbReference type="Proteomes" id="UP001149954"/>
    </source>
</evidence>
<dbReference type="OrthoDB" id="2906425at2759"/>
<proteinExistence type="predicted"/>
<dbReference type="Proteomes" id="UP001149954">
    <property type="component" value="Unassembled WGS sequence"/>
</dbReference>
<reference evidence="1" key="2">
    <citation type="journal article" date="2023" name="IMA Fungus">
        <title>Comparative genomic study of the Penicillium genus elucidates a diverse pangenome and 15 lateral gene transfer events.</title>
        <authorList>
            <person name="Petersen C."/>
            <person name="Sorensen T."/>
            <person name="Nielsen M.R."/>
            <person name="Sondergaard T.E."/>
            <person name="Sorensen J.L."/>
            <person name="Fitzpatrick D.A."/>
            <person name="Frisvad J.C."/>
            <person name="Nielsen K.L."/>
        </authorList>
    </citation>
    <scope>NUCLEOTIDE SEQUENCE</scope>
    <source>
        <strain evidence="1">IBT 29495</strain>
    </source>
</reference>
<name>A0A9W9XXM3_9EURO</name>
<evidence type="ECO:0000313" key="1">
    <source>
        <dbReference type="EMBL" id="KAJ5504420.1"/>
    </source>
</evidence>
<reference evidence="1" key="1">
    <citation type="submission" date="2022-12" db="EMBL/GenBank/DDBJ databases">
        <authorList>
            <person name="Petersen C."/>
        </authorList>
    </citation>
    <scope>NUCLEOTIDE SEQUENCE</scope>
    <source>
        <strain evidence="1">IBT 29495</strain>
    </source>
</reference>
<dbReference type="AlphaFoldDB" id="A0A9W9XXM3"/>
<gene>
    <name evidence="1" type="ORF">N7463_007294</name>
</gene>
<dbReference type="EMBL" id="JAPWDS010000003">
    <property type="protein sequence ID" value="KAJ5504420.1"/>
    <property type="molecule type" value="Genomic_DNA"/>
</dbReference>
<comment type="caution">
    <text evidence="1">The sequence shown here is derived from an EMBL/GenBank/DDBJ whole genome shotgun (WGS) entry which is preliminary data.</text>
</comment>
<protein>
    <submittedName>
        <fullName evidence="1">Aminoglycoside phosphotransferase</fullName>
    </submittedName>
</protein>
<sequence>MEQSRGVEFSKRYAGVLPQPGGLCAPKYSLADQITGPSGSVFSDDQSIVQGMLIKLQEEWATYRSTVLCLLSFTEEDKKKQKEDLTESVYTEDGMGG</sequence>
<organism evidence="1 2">
    <name type="scientific">Penicillium fimorum</name>
    <dbReference type="NCBI Taxonomy" id="1882269"/>
    <lineage>
        <taxon>Eukaryota</taxon>
        <taxon>Fungi</taxon>
        <taxon>Dikarya</taxon>
        <taxon>Ascomycota</taxon>
        <taxon>Pezizomycotina</taxon>
        <taxon>Eurotiomycetes</taxon>
        <taxon>Eurotiomycetidae</taxon>
        <taxon>Eurotiales</taxon>
        <taxon>Aspergillaceae</taxon>
        <taxon>Penicillium</taxon>
    </lineage>
</organism>